<dbReference type="OrthoDB" id="733404at2"/>
<dbReference type="Proteomes" id="UP000221860">
    <property type="component" value="Unassembled WGS sequence"/>
</dbReference>
<protein>
    <recommendedName>
        <fullName evidence="6">Peptidase metallopeptidase domain-containing protein</fullName>
    </recommendedName>
</protein>
<dbReference type="Pfam" id="PF08548">
    <property type="entry name" value="Peptidase_M10_C"/>
    <property type="match status" value="1"/>
</dbReference>
<keyword evidence="8" id="KW-1185">Reference proteome</keyword>
<dbReference type="AlphaFoldDB" id="A0A2G1MDJ0"/>
<reference evidence="7 8" key="1">
    <citation type="submission" date="2017-08" db="EMBL/GenBank/DDBJ databases">
        <title>Draft Genome Sequence of Loktanella cinnabarina Strain XM1, Isolated from Coastal Surface Water.</title>
        <authorList>
            <person name="Ma R."/>
            <person name="Wang J."/>
            <person name="Wang Q."/>
            <person name="Ma Z."/>
            <person name="Li J."/>
            <person name="Chen L."/>
        </authorList>
    </citation>
    <scope>NUCLEOTIDE SEQUENCE [LARGE SCALE GENOMIC DNA]</scope>
    <source>
        <strain evidence="7 8">XM1</strain>
    </source>
</reference>
<evidence type="ECO:0000256" key="2">
    <source>
        <dbReference type="ARBA" id="ARBA00004613"/>
    </source>
</evidence>
<evidence type="ECO:0000256" key="3">
    <source>
        <dbReference type="ARBA" id="ARBA00009490"/>
    </source>
</evidence>
<evidence type="ECO:0000313" key="8">
    <source>
        <dbReference type="Proteomes" id="UP000221860"/>
    </source>
</evidence>
<keyword evidence="4" id="KW-0964">Secreted</keyword>
<dbReference type="Pfam" id="PF00353">
    <property type="entry name" value="HemolysinCabind"/>
    <property type="match status" value="4"/>
</dbReference>
<dbReference type="PANTHER" id="PTHR38340">
    <property type="entry name" value="S-LAYER PROTEIN"/>
    <property type="match status" value="1"/>
</dbReference>
<dbReference type="InterPro" id="IPR034033">
    <property type="entry name" value="Serralysin-like"/>
</dbReference>
<dbReference type="Gene3D" id="3.40.390.10">
    <property type="entry name" value="Collagenase (Catalytic Domain)"/>
    <property type="match status" value="1"/>
</dbReference>
<dbReference type="GO" id="GO:0005615">
    <property type="term" value="C:extracellular space"/>
    <property type="evidence" value="ECO:0007669"/>
    <property type="project" value="InterPro"/>
</dbReference>
<comment type="subcellular location">
    <subcellularLocation>
        <location evidence="2">Secreted</location>
    </subcellularLocation>
</comment>
<dbReference type="InterPro" id="IPR001343">
    <property type="entry name" value="Hemolysn_Ca-bd"/>
</dbReference>
<dbReference type="InterPro" id="IPR024079">
    <property type="entry name" value="MetalloPept_cat_dom_sf"/>
</dbReference>
<feature type="domain" description="Peptidase metallopeptidase" evidence="6">
    <location>
        <begin position="62"/>
        <end position="205"/>
    </location>
</feature>
<dbReference type="PANTHER" id="PTHR38340:SF1">
    <property type="entry name" value="S-LAYER PROTEIN"/>
    <property type="match status" value="1"/>
</dbReference>
<evidence type="ECO:0000259" key="6">
    <source>
        <dbReference type="SMART" id="SM00235"/>
    </source>
</evidence>
<dbReference type="InterPro" id="IPR050557">
    <property type="entry name" value="RTX_toxin/Mannuronan_C5-epim"/>
</dbReference>
<proteinExistence type="inferred from homology"/>
<dbReference type="SUPFAM" id="SSF55486">
    <property type="entry name" value="Metalloproteases ('zincins'), catalytic domain"/>
    <property type="match status" value="1"/>
</dbReference>
<comment type="caution">
    <text evidence="7">The sequence shown here is derived from an EMBL/GenBank/DDBJ whole genome shotgun (WGS) entry which is preliminary data.</text>
</comment>
<dbReference type="Gene3D" id="2.150.10.10">
    <property type="entry name" value="Serralysin-like metalloprotease, C-terminal"/>
    <property type="match status" value="4"/>
</dbReference>
<dbReference type="InterPro" id="IPR006026">
    <property type="entry name" value="Peptidase_Metallo"/>
</dbReference>
<dbReference type="Pfam" id="PF13583">
    <property type="entry name" value="Reprolysin_4"/>
    <property type="match status" value="1"/>
</dbReference>
<dbReference type="InterPro" id="IPR013858">
    <property type="entry name" value="Peptidase_M10B_C"/>
</dbReference>
<dbReference type="GO" id="GO:0005509">
    <property type="term" value="F:calcium ion binding"/>
    <property type="evidence" value="ECO:0007669"/>
    <property type="project" value="InterPro"/>
</dbReference>
<dbReference type="SMART" id="SM00235">
    <property type="entry name" value="ZnMc"/>
    <property type="match status" value="1"/>
</dbReference>
<dbReference type="InterPro" id="IPR018511">
    <property type="entry name" value="Hemolysin-typ_Ca-bd_CS"/>
</dbReference>
<keyword evidence="5" id="KW-0677">Repeat</keyword>
<dbReference type="GO" id="GO:0006508">
    <property type="term" value="P:proteolysis"/>
    <property type="evidence" value="ECO:0007669"/>
    <property type="project" value="InterPro"/>
</dbReference>
<dbReference type="GO" id="GO:0008237">
    <property type="term" value="F:metallopeptidase activity"/>
    <property type="evidence" value="ECO:0007669"/>
    <property type="project" value="InterPro"/>
</dbReference>
<dbReference type="SUPFAM" id="SSF51120">
    <property type="entry name" value="beta-Roll"/>
    <property type="match status" value="2"/>
</dbReference>
<dbReference type="GO" id="GO:0008270">
    <property type="term" value="F:zinc ion binding"/>
    <property type="evidence" value="ECO:0007669"/>
    <property type="project" value="InterPro"/>
</dbReference>
<gene>
    <name evidence="7" type="ORF">CJ301_14445</name>
</gene>
<dbReference type="CDD" id="cd04277">
    <property type="entry name" value="ZnMc_serralysin_like"/>
    <property type="match status" value="1"/>
</dbReference>
<dbReference type="PROSITE" id="PS00330">
    <property type="entry name" value="HEMOLYSIN_CALCIUM"/>
    <property type="match status" value="3"/>
</dbReference>
<dbReference type="PRINTS" id="PR00313">
    <property type="entry name" value="CABNDNGRPT"/>
</dbReference>
<evidence type="ECO:0000256" key="4">
    <source>
        <dbReference type="ARBA" id="ARBA00022525"/>
    </source>
</evidence>
<comment type="cofactor">
    <cofactor evidence="1">
        <name>Ca(2+)</name>
        <dbReference type="ChEBI" id="CHEBI:29108"/>
    </cofactor>
</comment>
<sequence length="621" mass="66808">MSDRHTNSPFLLEKGECSACPEASFSLRRRRSAMPSYGTAAQFADYLKTGYHRDVGQTPYFFSPKDASLITFDLSGLSDSGKTLARWAMSTWESVLDVSFQEKTGGAKLNFTDHASGAWAKTEYWSDGTINKATVNVSTDWVERYGTSVDSYSYRTYLHEIGHVMGLGHSANYGSDSAAHYDNDSWQMSVMSYVGQDENPYVTASRAVNVTPMEADLIALKALYGASDKDITAGNTIWGRNSNLDTPLGEMFRAMEHANSGSYKGGEGFTFYLEDEDGWDLVDFAHDAKAQTIDLRGGQASSLVGEAENMLIARDTVIEQYRAGSGDDVVGGNGVGNRIWGNDGDDRLAGRGGNDNLAGGHGNDVIFGNWHSDRLFGGNGQDKLFGGQGNDKLYGQWGKDFIKGGHGNDLIYGNMHADRLYGEGGWDRISGGNGNDRLYGQGGNDVLRGDGGADLLFGNWHSDRLYGGSGNDGLFGGNGIDRLYGQGGSDLLKGGHGRDLLAGGWHSDRLYGEGGDDRLVGQAGHDLLAGGAGNDVLTGGWGSDCFVFEAGTDRITDHTSGVDLIQFDLSGIDRAQGMTLDQLRGLAREVDGDVEFDFGSGHRLIVENQTPANLISDLEIL</sequence>
<dbReference type="EMBL" id="NQWH01000025">
    <property type="protein sequence ID" value="PHP26796.1"/>
    <property type="molecule type" value="Genomic_DNA"/>
</dbReference>
<name>A0A2G1MDJ0_9RHOB</name>
<accession>A0A2G1MDJ0</accession>
<evidence type="ECO:0000256" key="5">
    <source>
        <dbReference type="ARBA" id="ARBA00022737"/>
    </source>
</evidence>
<evidence type="ECO:0000256" key="1">
    <source>
        <dbReference type="ARBA" id="ARBA00001913"/>
    </source>
</evidence>
<dbReference type="InterPro" id="IPR011049">
    <property type="entry name" value="Serralysin-like_metalloprot_C"/>
</dbReference>
<organism evidence="7 8">
    <name type="scientific">Limimaricola cinnabarinus</name>
    <dbReference type="NCBI Taxonomy" id="1125964"/>
    <lineage>
        <taxon>Bacteria</taxon>
        <taxon>Pseudomonadati</taxon>
        <taxon>Pseudomonadota</taxon>
        <taxon>Alphaproteobacteria</taxon>
        <taxon>Rhodobacterales</taxon>
        <taxon>Paracoccaceae</taxon>
        <taxon>Limimaricola</taxon>
    </lineage>
</organism>
<evidence type="ECO:0000313" key="7">
    <source>
        <dbReference type="EMBL" id="PHP26796.1"/>
    </source>
</evidence>
<comment type="similarity">
    <text evidence="3">Belongs to the peptidase M10B family.</text>
</comment>